<dbReference type="STRING" id="45607.A0A2T0FGJ4"/>
<keyword evidence="3 6" id="KW-1133">Transmembrane helix</keyword>
<evidence type="ECO:0000256" key="1">
    <source>
        <dbReference type="ARBA" id="ARBA00004141"/>
    </source>
</evidence>
<evidence type="ECO:0000256" key="4">
    <source>
        <dbReference type="ARBA" id="ARBA00023136"/>
    </source>
</evidence>
<dbReference type="OrthoDB" id="10266980at2759"/>
<evidence type="ECO:0000313" key="9">
    <source>
        <dbReference type="Proteomes" id="UP000238350"/>
    </source>
</evidence>
<feature type="transmembrane region" description="Helical" evidence="6">
    <location>
        <begin position="133"/>
        <end position="153"/>
    </location>
</feature>
<comment type="subcellular location">
    <subcellularLocation>
        <location evidence="1">Membrane</location>
        <topology evidence="1">Multi-pass membrane protein</topology>
    </subcellularLocation>
</comment>
<evidence type="ECO:0000256" key="6">
    <source>
        <dbReference type="SAM" id="Phobius"/>
    </source>
</evidence>
<dbReference type="Pfam" id="PF03798">
    <property type="entry name" value="TRAM_LAG1_CLN8"/>
    <property type="match status" value="1"/>
</dbReference>
<evidence type="ECO:0000256" key="2">
    <source>
        <dbReference type="ARBA" id="ARBA00022692"/>
    </source>
</evidence>
<dbReference type="InterPro" id="IPR050846">
    <property type="entry name" value="TLCD"/>
</dbReference>
<comment type="caution">
    <text evidence="8">The sequence shown here is derived from an EMBL/GenBank/DDBJ whole genome shotgun (WGS) entry which is preliminary data.</text>
</comment>
<dbReference type="PROSITE" id="PS50922">
    <property type="entry name" value="TLC"/>
    <property type="match status" value="1"/>
</dbReference>
<feature type="transmembrane region" description="Helical" evidence="6">
    <location>
        <begin position="239"/>
        <end position="264"/>
    </location>
</feature>
<protein>
    <submittedName>
        <fullName evidence="8">Putative TLC domain-containing protein C17A2.02c</fullName>
    </submittedName>
</protein>
<name>A0A2T0FGJ4_9ASCO</name>
<reference evidence="8 9" key="1">
    <citation type="submission" date="2017-04" db="EMBL/GenBank/DDBJ databases">
        <title>Genome sequencing of [Candida] sorbophila.</title>
        <authorList>
            <person name="Ahn J.O."/>
        </authorList>
    </citation>
    <scope>NUCLEOTIDE SEQUENCE [LARGE SCALE GENOMIC DNA]</scope>
    <source>
        <strain evidence="8 9">DS02</strain>
    </source>
</reference>
<dbReference type="SMART" id="SM00724">
    <property type="entry name" value="TLC"/>
    <property type="match status" value="1"/>
</dbReference>
<evidence type="ECO:0000259" key="7">
    <source>
        <dbReference type="PROSITE" id="PS50922"/>
    </source>
</evidence>
<evidence type="ECO:0000313" key="8">
    <source>
        <dbReference type="EMBL" id="PRT54069.1"/>
    </source>
</evidence>
<dbReference type="GeneID" id="36515438"/>
<gene>
    <name evidence="8" type="ORF">B9G98_01689</name>
</gene>
<feature type="transmembrane region" description="Helical" evidence="6">
    <location>
        <begin position="74"/>
        <end position="97"/>
    </location>
</feature>
<dbReference type="GO" id="GO:0055088">
    <property type="term" value="P:lipid homeostasis"/>
    <property type="evidence" value="ECO:0007669"/>
    <property type="project" value="TreeGrafter"/>
</dbReference>
<organism evidence="8 9">
    <name type="scientific">Wickerhamiella sorbophila</name>
    <dbReference type="NCBI Taxonomy" id="45607"/>
    <lineage>
        <taxon>Eukaryota</taxon>
        <taxon>Fungi</taxon>
        <taxon>Dikarya</taxon>
        <taxon>Ascomycota</taxon>
        <taxon>Saccharomycotina</taxon>
        <taxon>Dipodascomycetes</taxon>
        <taxon>Dipodascales</taxon>
        <taxon>Trichomonascaceae</taxon>
        <taxon>Wickerhamiella</taxon>
    </lineage>
</organism>
<evidence type="ECO:0000256" key="5">
    <source>
        <dbReference type="PROSITE-ProRule" id="PRU00205"/>
    </source>
</evidence>
<dbReference type="Proteomes" id="UP000238350">
    <property type="component" value="Unassembled WGS sequence"/>
</dbReference>
<dbReference type="PANTHER" id="PTHR13439">
    <property type="entry name" value="CT120 PROTEIN"/>
    <property type="match status" value="1"/>
</dbReference>
<accession>A0A2T0FGJ4</accession>
<dbReference type="EMBL" id="NDIQ01000001">
    <property type="protein sequence ID" value="PRT54069.1"/>
    <property type="molecule type" value="Genomic_DNA"/>
</dbReference>
<evidence type="ECO:0000256" key="3">
    <source>
        <dbReference type="ARBA" id="ARBA00022989"/>
    </source>
</evidence>
<dbReference type="AlphaFoldDB" id="A0A2T0FGJ4"/>
<sequence length="275" mass="31119">MKLSIQEDPLAQWAFELPAGVVKAFNQAGYTELAPHLHEILIFLAVYSGIYTLSSVVTPAVYPAYRKLSKRNQVNFDMHVTSQVQAIVLCAFAWIIFFDPDLTSLTSHTPFSSMAISSAVGYFLWDLYVSIKYVNMFGMPFLAHAAAALFTFFEALRPFLHNYAAPFMLYEMSTPFVNNHWFASHVPGMISPELQKINGLCLLAMFFIFRIVLGSYFGIKLFTEAFTNPPVGVPSWSLYAVLTTYSLLSALNFFWFSKMIRLAAKAMRQSKRKSD</sequence>
<keyword evidence="2 5" id="KW-0812">Transmembrane</keyword>
<dbReference type="RefSeq" id="XP_024664015.1">
    <property type="nucleotide sequence ID" value="XM_024808247.1"/>
</dbReference>
<keyword evidence="4 5" id="KW-0472">Membrane</keyword>
<proteinExistence type="predicted"/>
<dbReference type="PANTHER" id="PTHR13439:SF0">
    <property type="entry name" value="TOPOISOMERASE I DAMAGE AFFECTED PROTEIN 4"/>
    <property type="match status" value="1"/>
</dbReference>
<dbReference type="InterPro" id="IPR006634">
    <property type="entry name" value="TLC-dom"/>
</dbReference>
<dbReference type="GO" id="GO:0016020">
    <property type="term" value="C:membrane"/>
    <property type="evidence" value="ECO:0007669"/>
    <property type="project" value="UniProtKB-SubCell"/>
</dbReference>
<feature type="transmembrane region" description="Helical" evidence="6">
    <location>
        <begin position="40"/>
        <end position="62"/>
    </location>
</feature>
<feature type="transmembrane region" description="Helical" evidence="6">
    <location>
        <begin position="199"/>
        <end position="219"/>
    </location>
</feature>
<feature type="domain" description="TLC" evidence="7">
    <location>
        <begin position="71"/>
        <end position="268"/>
    </location>
</feature>
<keyword evidence="9" id="KW-1185">Reference proteome</keyword>
<dbReference type="GO" id="GO:0005783">
    <property type="term" value="C:endoplasmic reticulum"/>
    <property type="evidence" value="ECO:0007669"/>
    <property type="project" value="TreeGrafter"/>
</dbReference>